<feature type="region of interest" description="Disordered" evidence="1">
    <location>
        <begin position="1"/>
        <end position="20"/>
    </location>
</feature>
<gene>
    <name evidence="2" type="ORF">HSB1_38830</name>
</gene>
<evidence type="ECO:0000256" key="1">
    <source>
        <dbReference type="SAM" id="MobiDB-lite"/>
    </source>
</evidence>
<protein>
    <submittedName>
        <fullName evidence="2">Uncharacterized protein</fullName>
    </submittedName>
</protein>
<organism evidence="2 3">
    <name type="scientific">Halogranum salarium B-1</name>
    <dbReference type="NCBI Taxonomy" id="1210908"/>
    <lineage>
        <taxon>Archaea</taxon>
        <taxon>Methanobacteriati</taxon>
        <taxon>Methanobacteriota</taxon>
        <taxon>Stenosarchaea group</taxon>
        <taxon>Halobacteria</taxon>
        <taxon>Halobacteriales</taxon>
        <taxon>Haloferacaceae</taxon>
    </lineage>
</organism>
<dbReference type="Proteomes" id="UP000007813">
    <property type="component" value="Unassembled WGS sequence"/>
</dbReference>
<proteinExistence type="predicted"/>
<accession>J2ZXQ3</accession>
<evidence type="ECO:0000313" key="2">
    <source>
        <dbReference type="EMBL" id="EJN57798.1"/>
    </source>
</evidence>
<sequence length="44" mass="4972">MVKTNLAGPGDAQLLSDPGDMHDFFDEIVKQYRERFESGQQTLS</sequence>
<dbReference type="AlphaFoldDB" id="J2ZXQ3"/>
<dbReference type="EMBL" id="ALJD01000010">
    <property type="protein sequence ID" value="EJN57798.1"/>
    <property type="molecule type" value="Genomic_DNA"/>
</dbReference>
<comment type="caution">
    <text evidence="2">The sequence shown here is derived from an EMBL/GenBank/DDBJ whole genome shotgun (WGS) entry which is preliminary data.</text>
</comment>
<name>J2ZXQ3_9EURY</name>
<reference evidence="2 3" key="1">
    <citation type="journal article" date="2012" name="J. Bacteriol.">
        <title>Draft Genome Sequence of the Extremely Halophilic Archaeon Halogranum salarium B-1T.</title>
        <authorList>
            <person name="Kim K.K."/>
            <person name="Lee K.C."/>
            <person name="Lee J.S."/>
        </authorList>
    </citation>
    <scope>NUCLEOTIDE SEQUENCE [LARGE SCALE GENOMIC DNA]</scope>
    <source>
        <strain evidence="2 3">B-1</strain>
    </source>
</reference>
<evidence type="ECO:0000313" key="3">
    <source>
        <dbReference type="Proteomes" id="UP000007813"/>
    </source>
</evidence>